<comment type="caution">
    <text evidence="1">The sequence shown here is derived from an EMBL/GenBank/DDBJ whole genome shotgun (WGS) entry which is preliminary data.</text>
</comment>
<dbReference type="EMBL" id="ACYG01000031">
    <property type="protein sequence ID" value="EEV16416.1"/>
    <property type="molecule type" value="Genomic_DNA"/>
</dbReference>
<organism evidence="1 2">
    <name type="scientific">Campylobacter gracilis RM3268</name>
    <dbReference type="NCBI Taxonomy" id="553220"/>
    <lineage>
        <taxon>Bacteria</taxon>
        <taxon>Pseudomonadati</taxon>
        <taxon>Campylobacterota</taxon>
        <taxon>Epsilonproteobacteria</taxon>
        <taxon>Campylobacterales</taxon>
        <taxon>Campylobacteraceae</taxon>
        <taxon>Campylobacter</taxon>
    </lineage>
</organism>
<proteinExistence type="predicted"/>
<sequence length="60" mass="7122">MARSYRYVDSPQVIRFFKFYRSSSQRFFKIPRFKSQQGVKIIYDLVKCGIGHVRCAQAGR</sequence>
<dbReference type="Proteomes" id="UP000005709">
    <property type="component" value="Unassembled WGS sequence"/>
</dbReference>
<evidence type="ECO:0000313" key="1">
    <source>
        <dbReference type="EMBL" id="EEV16416.1"/>
    </source>
</evidence>
<evidence type="ECO:0000313" key="2">
    <source>
        <dbReference type="Proteomes" id="UP000005709"/>
    </source>
</evidence>
<reference evidence="1 2" key="1">
    <citation type="submission" date="2009-07" db="EMBL/GenBank/DDBJ databases">
        <authorList>
            <person name="Madupu R."/>
            <person name="Sebastian Y."/>
            <person name="Durkin A.S."/>
            <person name="Torralba M."/>
            <person name="Methe B."/>
            <person name="Sutton G.G."/>
            <person name="Strausberg R.L."/>
            <person name="Nelson K.E."/>
        </authorList>
    </citation>
    <scope>NUCLEOTIDE SEQUENCE [LARGE SCALE GENOMIC DNA]</scope>
    <source>
        <strain evidence="1 2">RM3268</strain>
    </source>
</reference>
<gene>
    <name evidence="1" type="ORF">CAMGR0001_2792</name>
</gene>
<protein>
    <submittedName>
        <fullName evidence="1">Uncharacterized protein</fullName>
    </submittedName>
</protein>
<keyword evidence="2" id="KW-1185">Reference proteome</keyword>
<dbReference type="AlphaFoldDB" id="C8PL01"/>
<name>C8PL01_9BACT</name>
<accession>C8PL01</accession>